<evidence type="ECO:0000256" key="4">
    <source>
        <dbReference type="PROSITE-ProRule" id="PRU00283"/>
    </source>
</evidence>
<name>A0ABN9SNT7_9DINO</name>
<feature type="domain" description="Kinesin motor" evidence="8">
    <location>
        <begin position="667"/>
        <end position="987"/>
    </location>
</feature>
<dbReference type="PRINTS" id="PR00380">
    <property type="entry name" value="KINESINHEAVY"/>
</dbReference>
<dbReference type="PROSITE" id="PS50067">
    <property type="entry name" value="KINESIN_MOTOR_2"/>
    <property type="match status" value="1"/>
</dbReference>
<evidence type="ECO:0000256" key="2">
    <source>
        <dbReference type="ARBA" id="ARBA00022840"/>
    </source>
</evidence>
<dbReference type="Pfam" id="PF12796">
    <property type="entry name" value="Ank_2"/>
    <property type="match status" value="1"/>
</dbReference>
<feature type="chain" id="PRO_5046928494" description="Kinesin motor domain-containing protein" evidence="7">
    <location>
        <begin position="26"/>
        <end position="1030"/>
    </location>
</feature>
<dbReference type="PANTHER" id="PTHR47972">
    <property type="entry name" value="KINESIN-LIKE PROTEIN KLP-3"/>
    <property type="match status" value="1"/>
</dbReference>
<evidence type="ECO:0000259" key="8">
    <source>
        <dbReference type="PROSITE" id="PS50067"/>
    </source>
</evidence>
<dbReference type="InterPro" id="IPR036770">
    <property type="entry name" value="Ankyrin_rpt-contain_sf"/>
</dbReference>
<dbReference type="Gene3D" id="1.25.40.20">
    <property type="entry name" value="Ankyrin repeat-containing domain"/>
    <property type="match status" value="1"/>
</dbReference>
<keyword evidence="4" id="KW-0505">Motor protein</keyword>
<sequence length="1030" mass="113593">MILHTVQNAMRLAAYLLELLTGGYGTVSNLHIACWEGSVDALEAITRGSTEVVQGWHSRKGDLTPLHIGAMCGHSGVMDFLLQMGVNPNVVTVHAISALHISASSSTEVSEALVSGKADVNALTADKDAPLHFACCYQQIATMELLLKEGCDASAANNFGVTALIAAAYTALEGMPIRDARAVLLLCSQRADPGQADRHGRTPLDIARKAGGDPSLLEFLQDGGSGDDAVGKRAALATKILESRFSPREWAADPEQASALPVHARDGPSRGAAEAAGLAEDAARMSAERSKLAEENASLAAEIARLSRELEESRASAKHAAELLEHNKGMLERMKSMAATSATESQTQSDEALQRLKCDLEQERDGFRQRQQALGEERERWRQEKEALEQQLERAVAERHEAERREAARATGELQAKVAKIQEDGAEREQAREEEARRAAERARRAEEEARAVLGEKDAELNNKVAALSQKDEELRKRQQAEEEVRKALNEKESELSKQLEALQALQQQMDQQAAKLSAEVTTTSAELEKARADNRRLDGDLRQKAVENEKVWNQLSELRSQHTQLREEHVSSQLGHQRAEAAWREKEATLEGRVAELEMYARKLEQDIVDANASLKELDGCRERAEFADRMLRPLEQKIEALRQSQNREQALRKRYHNQLQDFKGAIRVYARIRPRIKREMGDAVVCRKLDTDSLELEDPKRLKESRPYSFDSVFDEHSTQEDVFSECKSLVSSAFDGFNVTVFAYGQTGAGKTHTMYGNDADPGLVPRLAGELFSIIDKYSHESHSRVKCSMFELYRDELVDLYRTKAGARGLEIKKDTRGSVYVENASDREVANPPELLKAIEDGMADRHVAATSMNSASSRSHLIFIIVVETTNKATKQVSTGKLTLCDLAGSERVKKSEASGEVLKEAQSINKSLSALGDVIEALTKHSKHVPYRNHKLTQLLSDSLGGNAKTLMFVNCSPVGSNADETAAALGYATRAKMITNKVEKNQDSQEVARLKKVIQVMGSELDQARESGGVEMPPLPA</sequence>
<keyword evidence="3" id="KW-0040">ANK repeat</keyword>
<comment type="similarity">
    <text evidence="4">Belongs to the TRAFAC class myosin-kinesin ATPase superfamily. Kinesin family.</text>
</comment>
<feature type="region of interest" description="Disordered" evidence="6">
    <location>
        <begin position="248"/>
        <end position="282"/>
    </location>
</feature>
<dbReference type="InterPro" id="IPR001752">
    <property type="entry name" value="Kinesin_motor_dom"/>
</dbReference>
<gene>
    <name evidence="9" type="ORF">PCOR1329_LOCUS31206</name>
</gene>
<feature type="repeat" description="ANK" evidence="3">
    <location>
        <begin position="126"/>
        <end position="158"/>
    </location>
</feature>
<keyword evidence="5" id="KW-0175">Coiled coil</keyword>
<dbReference type="InterPro" id="IPR027640">
    <property type="entry name" value="Kinesin-like_fam"/>
</dbReference>
<evidence type="ECO:0000256" key="3">
    <source>
        <dbReference type="PROSITE-ProRule" id="PRU00023"/>
    </source>
</evidence>
<dbReference type="SMART" id="SM00129">
    <property type="entry name" value="KISc"/>
    <property type="match status" value="1"/>
</dbReference>
<feature type="coiled-coil region" evidence="5">
    <location>
        <begin position="282"/>
        <end position="327"/>
    </location>
</feature>
<proteinExistence type="inferred from homology"/>
<evidence type="ECO:0000256" key="1">
    <source>
        <dbReference type="ARBA" id="ARBA00022741"/>
    </source>
</evidence>
<dbReference type="InterPro" id="IPR036961">
    <property type="entry name" value="Kinesin_motor_dom_sf"/>
</dbReference>
<reference evidence="9" key="1">
    <citation type="submission" date="2023-10" db="EMBL/GenBank/DDBJ databases">
        <authorList>
            <person name="Chen Y."/>
            <person name="Shah S."/>
            <person name="Dougan E. K."/>
            <person name="Thang M."/>
            <person name="Chan C."/>
        </authorList>
    </citation>
    <scope>NUCLEOTIDE SEQUENCE [LARGE SCALE GENOMIC DNA]</scope>
</reference>
<keyword evidence="1 4" id="KW-0547">Nucleotide-binding</keyword>
<evidence type="ECO:0000313" key="9">
    <source>
        <dbReference type="EMBL" id="CAK0833522.1"/>
    </source>
</evidence>
<evidence type="ECO:0000256" key="7">
    <source>
        <dbReference type="SAM" id="SignalP"/>
    </source>
</evidence>
<keyword evidence="2 4" id="KW-0067">ATP-binding</keyword>
<evidence type="ECO:0000256" key="5">
    <source>
        <dbReference type="SAM" id="Coils"/>
    </source>
</evidence>
<dbReference type="EMBL" id="CAUYUJ010012225">
    <property type="protein sequence ID" value="CAK0833522.1"/>
    <property type="molecule type" value="Genomic_DNA"/>
</dbReference>
<dbReference type="PROSITE" id="PS00411">
    <property type="entry name" value="KINESIN_MOTOR_1"/>
    <property type="match status" value="1"/>
</dbReference>
<feature type="compositionally biased region" description="Low complexity" evidence="6">
    <location>
        <begin position="271"/>
        <end position="280"/>
    </location>
</feature>
<dbReference type="PROSITE" id="PS50088">
    <property type="entry name" value="ANK_REPEAT"/>
    <property type="match status" value="2"/>
</dbReference>
<feature type="signal peptide" evidence="7">
    <location>
        <begin position="1"/>
        <end position="25"/>
    </location>
</feature>
<dbReference type="InterPro" id="IPR002110">
    <property type="entry name" value="Ankyrin_rpt"/>
</dbReference>
<protein>
    <recommendedName>
        <fullName evidence="8">Kinesin motor domain-containing protein</fullName>
    </recommendedName>
</protein>
<dbReference type="InterPro" id="IPR027417">
    <property type="entry name" value="P-loop_NTPase"/>
</dbReference>
<accession>A0ABN9SNT7</accession>
<dbReference type="SMART" id="SM00248">
    <property type="entry name" value="ANK"/>
    <property type="match status" value="6"/>
</dbReference>
<feature type="binding site" evidence="4">
    <location>
        <begin position="748"/>
        <end position="755"/>
    </location>
    <ligand>
        <name>ATP</name>
        <dbReference type="ChEBI" id="CHEBI:30616"/>
    </ligand>
</feature>
<dbReference type="PROSITE" id="PS50297">
    <property type="entry name" value="ANK_REP_REGION"/>
    <property type="match status" value="2"/>
</dbReference>
<keyword evidence="7" id="KW-0732">Signal</keyword>
<dbReference type="Pfam" id="PF00225">
    <property type="entry name" value="Kinesin"/>
    <property type="match status" value="1"/>
</dbReference>
<keyword evidence="10" id="KW-1185">Reference proteome</keyword>
<dbReference type="SUPFAM" id="SSF52540">
    <property type="entry name" value="P-loop containing nucleoside triphosphate hydrolases"/>
    <property type="match status" value="1"/>
</dbReference>
<evidence type="ECO:0000256" key="6">
    <source>
        <dbReference type="SAM" id="MobiDB-lite"/>
    </source>
</evidence>
<comment type="caution">
    <text evidence="9">The sequence shown here is derived from an EMBL/GenBank/DDBJ whole genome shotgun (WGS) entry which is preliminary data.</text>
</comment>
<dbReference type="SUPFAM" id="SSF48403">
    <property type="entry name" value="Ankyrin repeat"/>
    <property type="match status" value="1"/>
</dbReference>
<evidence type="ECO:0000313" key="10">
    <source>
        <dbReference type="Proteomes" id="UP001189429"/>
    </source>
</evidence>
<feature type="repeat" description="ANK" evidence="3">
    <location>
        <begin position="61"/>
        <end position="93"/>
    </location>
</feature>
<feature type="region of interest" description="Disordered" evidence="6">
    <location>
        <begin position="422"/>
        <end position="443"/>
    </location>
</feature>
<feature type="coiled-coil region" evidence="5">
    <location>
        <begin position="588"/>
        <end position="656"/>
    </location>
</feature>
<organism evidence="9 10">
    <name type="scientific">Prorocentrum cordatum</name>
    <dbReference type="NCBI Taxonomy" id="2364126"/>
    <lineage>
        <taxon>Eukaryota</taxon>
        <taxon>Sar</taxon>
        <taxon>Alveolata</taxon>
        <taxon>Dinophyceae</taxon>
        <taxon>Prorocentrales</taxon>
        <taxon>Prorocentraceae</taxon>
        <taxon>Prorocentrum</taxon>
    </lineage>
</organism>
<dbReference type="PANTHER" id="PTHR47972:SF16">
    <property type="entry name" value="KINESIN-LIKE PROTEIN"/>
    <property type="match status" value="1"/>
</dbReference>
<dbReference type="InterPro" id="IPR019821">
    <property type="entry name" value="Kinesin_motor_CS"/>
</dbReference>
<dbReference type="Proteomes" id="UP001189429">
    <property type="component" value="Unassembled WGS sequence"/>
</dbReference>
<dbReference type="Gene3D" id="3.40.850.10">
    <property type="entry name" value="Kinesin motor domain"/>
    <property type="match status" value="1"/>
</dbReference>